<keyword evidence="1" id="KW-0812">Transmembrane</keyword>
<evidence type="ECO:0000256" key="1">
    <source>
        <dbReference type="SAM" id="Phobius"/>
    </source>
</evidence>
<sequence length="282" mass="31892">MDKRDRAKLFKLRLSEAMAEKSATQSGLARVVGVDRSTISQLLTRDSPRMPNAQVVAECAAALGVSGDWLLGLSDKPERAADLLAASMQVSQAPRALIDEQIFAWHQEAAGYKIRHVPATLPDMLKTSALLRWEYKPHLGKSVDQAIGASRDRLDWMQQSLSDYEIAMPLYEMESLVSCSGYYRGLPKFVRDEQMRYLKQLHEELFPSLRVFLFDARRVYSAPLTVFGPLVAVLYVGQYYMAFRDRERVKVLTEQFDGLVREAYVSERDWPGHLQALSALGS</sequence>
<keyword evidence="1" id="KW-1133">Transmembrane helix</keyword>
<evidence type="ECO:0000313" key="3">
    <source>
        <dbReference type="EMBL" id="SMX24201.1"/>
    </source>
</evidence>
<dbReference type="AlphaFoldDB" id="A0A238J1L0"/>
<dbReference type="RefSeq" id="WP_093974158.1">
    <property type="nucleotide sequence ID" value="NZ_FXXQ01000007.1"/>
</dbReference>
<feature type="transmembrane region" description="Helical" evidence="1">
    <location>
        <begin position="219"/>
        <end position="241"/>
    </location>
</feature>
<accession>A0A238J1L0</accession>
<evidence type="ECO:0000313" key="4">
    <source>
        <dbReference type="Proteomes" id="UP000201838"/>
    </source>
</evidence>
<name>A0A238J1L0_9RHOB</name>
<dbReference type="OrthoDB" id="8895516at2"/>
<dbReference type="GO" id="GO:0003677">
    <property type="term" value="F:DNA binding"/>
    <property type="evidence" value="ECO:0007669"/>
    <property type="project" value="InterPro"/>
</dbReference>
<dbReference type="Gene3D" id="1.10.260.40">
    <property type="entry name" value="lambda repressor-like DNA-binding domains"/>
    <property type="match status" value="1"/>
</dbReference>
<dbReference type="PROSITE" id="PS50943">
    <property type="entry name" value="HTH_CROC1"/>
    <property type="match status" value="1"/>
</dbReference>
<keyword evidence="1" id="KW-0472">Membrane</keyword>
<feature type="domain" description="HTH cro/C1-type" evidence="2">
    <location>
        <begin position="14"/>
        <end position="70"/>
    </location>
</feature>
<dbReference type="InterPro" id="IPR001387">
    <property type="entry name" value="Cro/C1-type_HTH"/>
</dbReference>
<keyword evidence="4" id="KW-1185">Reference proteome</keyword>
<dbReference type="SUPFAM" id="SSF47413">
    <property type="entry name" value="lambda repressor-like DNA-binding domains"/>
    <property type="match status" value="1"/>
</dbReference>
<dbReference type="CDD" id="cd00093">
    <property type="entry name" value="HTH_XRE"/>
    <property type="match status" value="1"/>
</dbReference>
<protein>
    <submittedName>
        <fullName evidence="3">Helix-turn-helix protein</fullName>
    </submittedName>
</protein>
<organism evidence="3 4">
    <name type="scientific">Boseongicola aestuarii</name>
    <dbReference type="NCBI Taxonomy" id="1470561"/>
    <lineage>
        <taxon>Bacteria</taxon>
        <taxon>Pseudomonadati</taxon>
        <taxon>Pseudomonadota</taxon>
        <taxon>Alphaproteobacteria</taxon>
        <taxon>Rhodobacterales</taxon>
        <taxon>Paracoccaceae</taxon>
        <taxon>Boseongicola</taxon>
    </lineage>
</organism>
<dbReference type="Pfam" id="PF01381">
    <property type="entry name" value="HTH_3"/>
    <property type="match status" value="1"/>
</dbReference>
<gene>
    <name evidence="3" type="ORF">BOA8489_02324</name>
</gene>
<reference evidence="3 4" key="1">
    <citation type="submission" date="2017-05" db="EMBL/GenBank/DDBJ databases">
        <authorList>
            <person name="Song R."/>
            <person name="Chenine A.L."/>
            <person name="Ruprecht R.M."/>
        </authorList>
    </citation>
    <scope>NUCLEOTIDE SEQUENCE [LARGE SCALE GENOMIC DNA]</scope>
    <source>
        <strain evidence="3 4">CECT 8489</strain>
    </source>
</reference>
<proteinExistence type="predicted"/>
<evidence type="ECO:0000259" key="2">
    <source>
        <dbReference type="PROSITE" id="PS50943"/>
    </source>
</evidence>
<dbReference type="Proteomes" id="UP000201838">
    <property type="component" value="Unassembled WGS sequence"/>
</dbReference>
<dbReference type="EMBL" id="FXXQ01000007">
    <property type="protein sequence ID" value="SMX24201.1"/>
    <property type="molecule type" value="Genomic_DNA"/>
</dbReference>
<dbReference type="SMART" id="SM00530">
    <property type="entry name" value="HTH_XRE"/>
    <property type="match status" value="1"/>
</dbReference>
<dbReference type="InterPro" id="IPR010982">
    <property type="entry name" value="Lambda_DNA-bd_dom_sf"/>
</dbReference>